<evidence type="ECO:0000313" key="1">
    <source>
        <dbReference type="EMBL" id="MDI3408370.1"/>
    </source>
</evidence>
<evidence type="ECO:0000313" key="2">
    <source>
        <dbReference type="Proteomes" id="UP001223978"/>
    </source>
</evidence>
<dbReference type="InterPro" id="IPR027417">
    <property type="entry name" value="P-loop_NTPase"/>
</dbReference>
<accession>A0ABT6SJM1</accession>
<keyword evidence="1" id="KW-0547">Nucleotide-binding</keyword>
<keyword evidence="2" id="KW-1185">Reference proteome</keyword>
<dbReference type="GO" id="GO:0005524">
    <property type="term" value="F:ATP binding"/>
    <property type="evidence" value="ECO:0007669"/>
    <property type="project" value="UniProtKB-KW"/>
</dbReference>
<keyword evidence="1" id="KW-0067">ATP-binding</keyword>
<dbReference type="Pfam" id="PF13671">
    <property type="entry name" value="AAA_33"/>
    <property type="match status" value="1"/>
</dbReference>
<protein>
    <submittedName>
        <fullName evidence="1">ATP-binding protein</fullName>
    </submittedName>
</protein>
<name>A0ABT6SJM1_9ACTN</name>
<comment type="caution">
    <text evidence="1">The sequence shown here is derived from an EMBL/GenBank/DDBJ whole genome shotgun (WGS) entry which is preliminary data.</text>
</comment>
<reference evidence="1 2" key="1">
    <citation type="submission" date="2023-05" db="EMBL/GenBank/DDBJ databases">
        <title>Draft genome sequence of Streptomyces sp. B-S-A6 isolated from a cave soil in Thailand.</title>
        <authorList>
            <person name="Chamroensaksri N."/>
            <person name="Muangham S."/>
        </authorList>
    </citation>
    <scope>NUCLEOTIDE SEQUENCE [LARGE SCALE GENOMIC DNA]</scope>
    <source>
        <strain evidence="1 2">B-S-A6</strain>
    </source>
</reference>
<dbReference type="Proteomes" id="UP001223978">
    <property type="component" value="Unassembled WGS sequence"/>
</dbReference>
<dbReference type="RefSeq" id="WP_282546279.1">
    <property type="nucleotide sequence ID" value="NZ_JASCIQ010000044.1"/>
</dbReference>
<dbReference type="Gene3D" id="3.40.50.300">
    <property type="entry name" value="P-loop containing nucleotide triphosphate hydrolases"/>
    <property type="match status" value="1"/>
</dbReference>
<dbReference type="SUPFAM" id="SSF52540">
    <property type="entry name" value="P-loop containing nucleoside triphosphate hydrolases"/>
    <property type="match status" value="1"/>
</dbReference>
<sequence>MNVEAREQAATRVRRMAADLNNEALCMAWRATEGAGVTKEVALVRGWIMDEFQARLGDDLFDEWLMSVDADGNSPDPLAFFEQAGHITPESALARSIPGSGNDGGHRGGEVSELLRGLPQGVVVVAVGAAGSGKSTGAAVARAHGYTVICLDELRQEISGDAGDQAATPLAVARQNTLLDAAMGAGEPVFLDSTNVEVRVRADLVARAHHHGRPVVALRFVPGRDVCQARNASRTGSARVPEDVLAWQYEGAQYASEAVLLAEGFIAAYTVD</sequence>
<organism evidence="1 2">
    <name type="scientific">Streptomyces cavernicola</name>
    <dbReference type="NCBI Taxonomy" id="3043613"/>
    <lineage>
        <taxon>Bacteria</taxon>
        <taxon>Bacillati</taxon>
        <taxon>Actinomycetota</taxon>
        <taxon>Actinomycetes</taxon>
        <taxon>Kitasatosporales</taxon>
        <taxon>Streptomycetaceae</taxon>
        <taxon>Streptomyces</taxon>
    </lineage>
</organism>
<proteinExistence type="predicted"/>
<gene>
    <name evidence="1" type="ORF">QIS96_31690</name>
</gene>
<dbReference type="EMBL" id="JASCIQ010000044">
    <property type="protein sequence ID" value="MDI3408370.1"/>
    <property type="molecule type" value="Genomic_DNA"/>
</dbReference>